<reference evidence="5" key="1">
    <citation type="submission" date="2016-03" db="EMBL/GenBank/DDBJ databases">
        <authorList>
            <person name="Ploux O."/>
        </authorList>
    </citation>
    <scope>NUCLEOTIDE SEQUENCE</scope>
    <source>
        <strain evidence="5">UC10</strain>
    </source>
</reference>
<evidence type="ECO:0000256" key="3">
    <source>
        <dbReference type="ARBA" id="ARBA00022777"/>
    </source>
</evidence>
<gene>
    <name evidence="5" type="ORF">STPYR_12362</name>
</gene>
<evidence type="ECO:0000259" key="4">
    <source>
        <dbReference type="Pfam" id="PF00294"/>
    </source>
</evidence>
<dbReference type="EMBL" id="FLTS01000001">
    <property type="protein sequence ID" value="SBV37432.1"/>
    <property type="molecule type" value="Genomic_DNA"/>
</dbReference>
<dbReference type="CDD" id="cd01166">
    <property type="entry name" value="KdgK"/>
    <property type="match status" value="1"/>
</dbReference>
<feature type="domain" description="Carbohydrate kinase PfkB" evidence="4">
    <location>
        <begin position="5"/>
        <end position="312"/>
    </location>
</feature>
<dbReference type="AlphaFoldDB" id="A0A1Y5Q565"/>
<keyword evidence="2" id="KW-0808">Transferase</keyword>
<protein>
    <submittedName>
        <fullName evidence="5">2-keto-3-deoxygluconate kinase</fullName>
    </submittedName>
</protein>
<comment type="similarity">
    <text evidence="1">Belongs to the carbohydrate kinase PfkB family.</text>
</comment>
<dbReference type="GO" id="GO:0016301">
    <property type="term" value="F:kinase activity"/>
    <property type="evidence" value="ECO:0007669"/>
    <property type="project" value="UniProtKB-KW"/>
</dbReference>
<name>A0A1Y5Q565_9GAMM</name>
<organism evidence="5">
    <name type="scientific">uncultured Stenotrophomonas sp</name>
    <dbReference type="NCBI Taxonomy" id="165438"/>
    <lineage>
        <taxon>Bacteria</taxon>
        <taxon>Pseudomonadati</taxon>
        <taxon>Pseudomonadota</taxon>
        <taxon>Gammaproteobacteria</taxon>
        <taxon>Lysobacterales</taxon>
        <taxon>Lysobacteraceae</taxon>
        <taxon>Stenotrophomonas</taxon>
        <taxon>environmental samples</taxon>
    </lineage>
</organism>
<accession>A0A1Y5Q565</accession>
<dbReference type="InterPro" id="IPR052700">
    <property type="entry name" value="Carb_kinase_PfkB-like"/>
</dbReference>
<sequence length="340" mass="35866">MHSPRVVCFGELLLRLGAPGHQLLLQNPSLDVHCGGAEANVGVSLAHFGHAVAMVGVVADNPLGAAVAGELRKHGVDTSRVRREEGRMGLYFLTTGAGHRPSEVVYDRADSAFANARADSYDWPVLLQGAQWLHLSGISPALGAEAARATLDAARAACALGIKVSFDGNFRPKLWERWGGDARAILRDLFDCAHIVFADHRDIGVVLGGEFTQADAQSRVDAAAAMAFAAFPRLQYLACTQRTAHSVGHHSLGAMLLGRDGTRAVAPQEQLTGIVDRIGGGDAFAAGVLHGLIEGFDAEATIRFGLAAGCLKHSIPGDFNPVGVAEVMALVGEGRFDVRR</sequence>
<dbReference type="Gene3D" id="3.40.1190.20">
    <property type="match status" value="1"/>
</dbReference>
<dbReference type="PANTHER" id="PTHR43320:SF2">
    <property type="entry name" value="2-DEHYDRO-3-DEOXYGLUCONOKINASE_2-DEHYDRO-3-DEOXYGALACTONOKINASE"/>
    <property type="match status" value="1"/>
</dbReference>
<evidence type="ECO:0000256" key="1">
    <source>
        <dbReference type="ARBA" id="ARBA00010688"/>
    </source>
</evidence>
<dbReference type="Pfam" id="PF00294">
    <property type="entry name" value="PfkB"/>
    <property type="match status" value="1"/>
</dbReference>
<keyword evidence="3 5" id="KW-0418">Kinase</keyword>
<dbReference type="PANTHER" id="PTHR43320">
    <property type="entry name" value="SUGAR KINASE"/>
    <property type="match status" value="1"/>
</dbReference>
<proteinExistence type="inferred from homology"/>
<evidence type="ECO:0000313" key="5">
    <source>
        <dbReference type="EMBL" id="SBV37432.1"/>
    </source>
</evidence>
<evidence type="ECO:0000256" key="2">
    <source>
        <dbReference type="ARBA" id="ARBA00022679"/>
    </source>
</evidence>
<dbReference type="InterPro" id="IPR029056">
    <property type="entry name" value="Ribokinase-like"/>
</dbReference>
<dbReference type="InterPro" id="IPR011611">
    <property type="entry name" value="PfkB_dom"/>
</dbReference>
<dbReference type="SUPFAM" id="SSF53613">
    <property type="entry name" value="Ribokinase-like"/>
    <property type="match status" value="1"/>
</dbReference>